<feature type="compositionally biased region" description="Acidic residues" evidence="1">
    <location>
        <begin position="201"/>
        <end position="214"/>
    </location>
</feature>
<feature type="region of interest" description="Disordered" evidence="1">
    <location>
        <begin position="199"/>
        <end position="228"/>
    </location>
</feature>
<reference evidence="2" key="1">
    <citation type="submission" date="2014-11" db="EMBL/GenBank/DDBJ databases">
        <authorList>
            <person name="Otto D Thomas"/>
            <person name="Naeem Raeece"/>
        </authorList>
    </citation>
    <scope>NUCLEOTIDE SEQUENCE</scope>
</reference>
<organism evidence="2">
    <name type="scientific">Chromera velia CCMP2878</name>
    <dbReference type="NCBI Taxonomy" id="1169474"/>
    <lineage>
        <taxon>Eukaryota</taxon>
        <taxon>Sar</taxon>
        <taxon>Alveolata</taxon>
        <taxon>Colpodellida</taxon>
        <taxon>Chromeraceae</taxon>
        <taxon>Chromera</taxon>
    </lineage>
</organism>
<dbReference type="EMBL" id="CDMZ01005797">
    <property type="protein sequence ID" value="CEM54548.1"/>
    <property type="molecule type" value="Genomic_DNA"/>
</dbReference>
<proteinExistence type="predicted"/>
<dbReference type="AlphaFoldDB" id="A0A0G4IBS0"/>
<name>A0A0G4IBS0_9ALVE</name>
<accession>A0A0G4IBS0</accession>
<evidence type="ECO:0000256" key="1">
    <source>
        <dbReference type="SAM" id="MobiDB-lite"/>
    </source>
</evidence>
<evidence type="ECO:0000313" key="2">
    <source>
        <dbReference type="EMBL" id="CEM54548.1"/>
    </source>
</evidence>
<protein>
    <submittedName>
        <fullName evidence="2">Uncharacterized protein</fullName>
    </submittedName>
</protein>
<gene>
    <name evidence="2" type="ORF">Cvel_12874</name>
</gene>
<feature type="region of interest" description="Disordered" evidence="1">
    <location>
        <begin position="109"/>
        <end position="151"/>
    </location>
</feature>
<dbReference type="VEuPathDB" id="CryptoDB:Cvel_12874"/>
<sequence length="245" mass="26600">MIIVLGKRVGQREGFSQGSPCSPGGARFYAAWKERGRAVNAGISGWKGDKWFMARYMDDSLVWHLLLLAIGKETADEVPCRGVSLHRAAPWVGTVMDTARQFRKRCAGGSTTCTRGGERQGGFSGGVSIEGDSEGGEGEKPKSGGLAKVGGEKKRAERLKKLLLGMADRVDLVGGDDLEFLEVGLERLNTKFCERITTEESAGEDQTFAEDEKDESGGKNGEVPDLYRKRPPTLFACFEDGPGRY</sequence>